<keyword evidence="5 8" id="KW-0342">GTP-binding</keyword>
<keyword evidence="6 8" id="KW-0717">Septation</keyword>
<evidence type="ECO:0000256" key="8">
    <source>
        <dbReference type="HAMAP-Rule" id="MF_00909"/>
    </source>
</evidence>
<comment type="caution">
    <text evidence="14">The sequence shown here is derived from an EMBL/GenBank/DDBJ whole genome shotgun (WGS) entry which is preliminary data.</text>
</comment>
<evidence type="ECO:0000256" key="9">
    <source>
        <dbReference type="NCBIfam" id="TIGR00065"/>
    </source>
</evidence>
<dbReference type="CDD" id="cd02201">
    <property type="entry name" value="FtsZ_type1"/>
    <property type="match status" value="1"/>
</dbReference>
<evidence type="ECO:0000259" key="12">
    <source>
        <dbReference type="SMART" id="SM00864"/>
    </source>
</evidence>
<feature type="binding site" evidence="8">
    <location>
        <position position="198"/>
    </location>
    <ligand>
        <name>GTP</name>
        <dbReference type="ChEBI" id="CHEBI:37565"/>
    </ligand>
</feature>
<evidence type="ECO:0000313" key="15">
    <source>
        <dbReference type="Proteomes" id="UP000824162"/>
    </source>
</evidence>
<dbReference type="Pfam" id="PF12327">
    <property type="entry name" value="FtsZ_C"/>
    <property type="match status" value="1"/>
</dbReference>
<dbReference type="InterPro" id="IPR024757">
    <property type="entry name" value="FtsZ_C"/>
</dbReference>
<keyword evidence="3 8" id="KW-0132">Cell division</keyword>
<feature type="domain" description="Tubulin/FtsZ 2-layer sandwich" evidence="13">
    <location>
        <begin position="218"/>
        <end position="335"/>
    </location>
</feature>
<dbReference type="PRINTS" id="PR00423">
    <property type="entry name" value="CELLDVISFTSZ"/>
</dbReference>
<proteinExistence type="inferred from homology"/>
<evidence type="ECO:0000256" key="10">
    <source>
        <dbReference type="RuleBase" id="RU000631"/>
    </source>
</evidence>
<keyword evidence="4 8" id="KW-0547">Nucleotide-binding</keyword>
<dbReference type="InterPro" id="IPR018316">
    <property type="entry name" value="Tubulin/FtsZ_2-layer-sand-dom"/>
</dbReference>
<evidence type="ECO:0000256" key="2">
    <source>
        <dbReference type="ARBA" id="ARBA00022490"/>
    </source>
</evidence>
<dbReference type="NCBIfam" id="TIGR00065">
    <property type="entry name" value="ftsZ"/>
    <property type="match status" value="1"/>
</dbReference>
<accession>A0A9D1PQ34</accession>
<evidence type="ECO:0000256" key="5">
    <source>
        <dbReference type="ARBA" id="ARBA00023134"/>
    </source>
</evidence>
<keyword evidence="7 8" id="KW-0131">Cell cycle</keyword>
<evidence type="ECO:0000313" key="14">
    <source>
        <dbReference type="EMBL" id="HIV85837.1"/>
    </source>
</evidence>
<feature type="binding site" evidence="8">
    <location>
        <position position="150"/>
    </location>
    <ligand>
        <name>GTP</name>
        <dbReference type="ChEBI" id="CHEBI:37565"/>
    </ligand>
</feature>
<dbReference type="HAMAP" id="MF_00909">
    <property type="entry name" value="FtsZ"/>
    <property type="match status" value="1"/>
</dbReference>
<dbReference type="GO" id="GO:0051258">
    <property type="term" value="P:protein polymerization"/>
    <property type="evidence" value="ECO:0007669"/>
    <property type="project" value="UniProtKB-UniRule"/>
</dbReference>
<feature type="binding site" evidence="8">
    <location>
        <begin position="119"/>
        <end position="121"/>
    </location>
    <ligand>
        <name>GTP</name>
        <dbReference type="ChEBI" id="CHEBI:37565"/>
    </ligand>
</feature>
<dbReference type="PROSITE" id="PS01135">
    <property type="entry name" value="FTSZ_2"/>
    <property type="match status" value="1"/>
</dbReference>
<comment type="similarity">
    <text evidence="1 8 10">Belongs to the FtsZ family.</text>
</comment>
<dbReference type="InterPro" id="IPR008280">
    <property type="entry name" value="Tub_FtsZ_C"/>
</dbReference>
<dbReference type="SMART" id="SM00865">
    <property type="entry name" value="Tubulin_C"/>
    <property type="match status" value="1"/>
</dbReference>
<comment type="function">
    <text evidence="8 10">Essential cell division protein that forms a contractile ring structure (Z ring) at the future cell division site. The regulation of the ring assembly controls the timing and the location of cell division. One of the functions of the FtsZ ring is to recruit other cell division proteins to the septum to produce a new cell wall between the dividing cells. Binds GTP and shows GTPase activity.</text>
</comment>
<feature type="binding site" evidence="8">
    <location>
        <begin position="32"/>
        <end position="36"/>
    </location>
    <ligand>
        <name>GTP</name>
        <dbReference type="ChEBI" id="CHEBI:37565"/>
    </ligand>
</feature>
<protein>
    <recommendedName>
        <fullName evidence="8 9">Cell division protein FtsZ</fullName>
    </recommendedName>
</protein>
<dbReference type="Gene3D" id="3.30.1330.20">
    <property type="entry name" value="Tubulin/FtsZ, C-terminal domain"/>
    <property type="match status" value="1"/>
</dbReference>
<evidence type="ECO:0000256" key="6">
    <source>
        <dbReference type="ARBA" id="ARBA00023210"/>
    </source>
</evidence>
<evidence type="ECO:0000256" key="3">
    <source>
        <dbReference type="ARBA" id="ARBA00022618"/>
    </source>
</evidence>
<dbReference type="GO" id="GO:0000917">
    <property type="term" value="P:division septum assembly"/>
    <property type="evidence" value="ECO:0007669"/>
    <property type="project" value="UniProtKB-KW"/>
</dbReference>
<dbReference type="InterPro" id="IPR000158">
    <property type="entry name" value="Cell_div_FtsZ"/>
</dbReference>
<dbReference type="GO" id="GO:0005525">
    <property type="term" value="F:GTP binding"/>
    <property type="evidence" value="ECO:0007669"/>
    <property type="project" value="UniProtKB-UniRule"/>
</dbReference>
<dbReference type="InterPro" id="IPR003008">
    <property type="entry name" value="Tubulin_FtsZ_GTPase"/>
</dbReference>
<dbReference type="GO" id="GO:0043093">
    <property type="term" value="P:FtsZ-dependent cytokinesis"/>
    <property type="evidence" value="ECO:0007669"/>
    <property type="project" value="UniProtKB-UniRule"/>
</dbReference>
<dbReference type="Gene3D" id="3.40.50.1440">
    <property type="entry name" value="Tubulin/FtsZ, GTPase domain"/>
    <property type="match status" value="1"/>
</dbReference>
<dbReference type="FunFam" id="3.40.50.1440:FF:000023">
    <property type="entry name" value="Cell division protein FtsZ"/>
    <property type="match status" value="1"/>
</dbReference>
<keyword evidence="2 8" id="KW-0963">Cytoplasm</keyword>
<dbReference type="SUPFAM" id="SSF52490">
    <property type="entry name" value="Tubulin nucleotide-binding domain-like"/>
    <property type="match status" value="1"/>
</dbReference>
<dbReference type="Pfam" id="PF00091">
    <property type="entry name" value="Tubulin"/>
    <property type="match status" value="1"/>
</dbReference>
<dbReference type="PROSITE" id="PS01134">
    <property type="entry name" value="FTSZ_1"/>
    <property type="match status" value="1"/>
</dbReference>
<dbReference type="PANTHER" id="PTHR30314:SF3">
    <property type="entry name" value="MITOCHONDRIAL DIVISION PROTEIN FSZA"/>
    <property type="match status" value="1"/>
</dbReference>
<evidence type="ECO:0000256" key="7">
    <source>
        <dbReference type="ARBA" id="ARBA00023306"/>
    </source>
</evidence>
<dbReference type="InterPro" id="IPR020805">
    <property type="entry name" value="Cell_div_FtsZ_CS"/>
</dbReference>
<dbReference type="InterPro" id="IPR037103">
    <property type="entry name" value="Tubulin/FtsZ-like_C"/>
</dbReference>
<reference evidence="14" key="1">
    <citation type="journal article" date="2021" name="PeerJ">
        <title>Extensive microbial diversity within the chicken gut microbiome revealed by metagenomics and culture.</title>
        <authorList>
            <person name="Gilroy R."/>
            <person name="Ravi A."/>
            <person name="Getino M."/>
            <person name="Pursley I."/>
            <person name="Horton D.L."/>
            <person name="Alikhan N.F."/>
            <person name="Baker D."/>
            <person name="Gharbi K."/>
            <person name="Hall N."/>
            <person name="Watson M."/>
            <person name="Adriaenssens E.M."/>
            <person name="Foster-Nyarko E."/>
            <person name="Jarju S."/>
            <person name="Secka A."/>
            <person name="Antonio M."/>
            <person name="Oren A."/>
            <person name="Chaudhuri R.R."/>
            <person name="La Ragione R."/>
            <person name="Hildebrand F."/>
            <person name="Pallen M.J."/>
        </authorList>
    </citation>
    <scope>NUCLEOTIDE SEQUENCE</scope>
    <source>
        <strain evidence="14">5790</strain>
    </source>
</reference>
<feature type="compositionally biased region" description="Polar residues" evidence="11">
    <location>
        <begin position="379"/>
        <end position="395"/>
    </location>
</feature>
<feature type="binding site" evidence="8">
    <location>
        <position position="154"/>
    </location>
    <ligand>
        <name>GTP</name>
        <dbReference type="ChEBI" id="CHEBI:37565"/>
    </ligand>
</feature>
<dbReference type="AlphaFoldDB" id="A0A9D1PQ34"/>
<dbReference type="InterPro" id="IPR045061">
    <property type="entry name" value="FtsZ/CetZ"/>
</dbReference>
<dbReference type="SUPFAM" id="SSF55307">
    <property type="entry name" value="Tubulin C-terminal domain-like"/>
    <property type="match status" value="1"/>
</dbReference>
<dbReference type="InterPro" id="IPR036525">
    <property type="entry name" value="Tubulin/FtsZ_GTPase_sf"/>
</dbReference>
<evidence type="ECO:0000256" key="4">
    <source>
        <dbReference type="ARBA" id="ARBA00022741"/>
    </source>
</evidence>
<dbReference type="GO" id="GO:0005737">
    <property type="term" value="C:cytoplasm"/>
    <property type="evidence" value="ECO:0007669"/>
    <property type="project" value="UniProtKB-SubCell"/>
</dbReference>
<sequence length="416" mass="43555">MSLYISRGGKTVFQFDTEPTNPAKIKVIGVGGGGNNAVNRMIEAEVKCVEFVAVNTDKQDLALSQASQKIQIGEKITKGLGAGAVPEVGQKAAEESVEDIKKAVQGADMVFVTAGMGGGTGTGAAPIVARIAKDEGILTVGIVTKPFWFEGKTRQKNSDMGITNLMQSVDTLVVIPNDKLLEVAENRTPLTESFKMADDILRQGVQGISDLISRPGLISLDFADIKTIMKDTGFAHMGIGRASGENRAEEAAKKAIHSPLLETTIEGAKGVILNVTGGPDLGILEVKTAAELVEEAADADANIIIGAIIDENLGDELAITVIATGFKGNVPGQQEKEEANPFSSFLSGMGGGFGTGTGAAQQQAPQYNAPQQNAAPPAFTQSVPNFDSAPSTNLFSKVGEDDGIDVPVFLRRKDKK</sequence>
<comment type="subcellular location">
    <subcellularLocation>
        <location evidence="8">Cytoplasm</location>
    </subcellularLocation>
    <text evidence="8">Assembles at midcell at the inner surface of the cytoplasmic membrane.</text>
</comment>
<comment type="subunit">
    <text evidence="8">Homodimer. Polymerizes to form a dynamic ring structure in a strictly GTP-dependent manner. Interacts directly with several other division proteins.</text>
</comment>
<dbReference type="GO" id="GO:0003924">
    <property type="term" value="F:GTPase activity"/>
    <property type="evidence" value="ECO:0007669"/>
    <property type="project" value="UniProtKB-UniRule"/>
</dbReference>
<dbReference type="PANTHER" id="PTHR30314">
    <property type="entry name" value="CELL DIVISION PROTEIN FTSZ-RELATED"/>
    <property type="match status" value="1"/>
</dbReference>
<dbReference type="Proteomes" id="UP000824162">
    <property type="component" value="Unassembled WGS sequence"/>
</dbReference>
<name>A0A9D1PQ34_9FIRM</name>
<organism evidence="14 15">
    <name type="scientific">Candidatus Monoglobus merdigallinarum</name>
    <dbReference type="NCBI Taxonomy" id="2838698"/>
    <lineage>
        <taxon>Bacteria</taxon>
        <taxon>Bacillati</taxon>
        <taxon>Bacillota</taxon>
        <taxon>Clostridia</taxon>
        <taxon>Monoglobales</taxon>
        <taxon>Monoglobaceae</taxon>
        <taxon>Monoglobus</taxon>
    </lineage>
</organism>
<feature type="domain" description="Tubulin/FtsZ GTPase" evidence="12">
    <location>
        <begin position="24"/>
        <end position="216"/>
    </location>
</feature>
<evidence type="ECO:0000256" key="1">
    <source>
        <dbReference type="ARBA" id="ARBA00009690"/>
    </source>
</evidence>
<feature type="compositionally biased region" description="Low complexity" evidence="11">
    <location>
        <begin position="358"/>
        <end position="378"/>
    </location>
</feature>
<feature type="region of interest" description="Disordered" evidence="11">
    <location>
        <begin position="355"/>
        <end position="400"/>
    </location>
</feature>
<reference evidence="14" key="2">
    <citation type="submission" date="2021-04" db="EMBL/GenBank/DDBJ databases">
        <authorList>
            <person name="Gilroy R."/>
        </authorList>
    </citation>
    <scope>NUCLEOTIDE SEQUENCE</scope>
    <source>
        <strain evidence="14">5790</strain>
    </source>
</reference>
<evidence type="ECO:0000256" key="11">
    <source>
        <dbReference type="SAM" id="MobiDB-lite"/>
    </source>
</evidence>
<gene>
    <name evidence="8 14" type="primary">ftsZ</name>
    <name evidence="14" type="ORF">H9900_03395</name>
</gene>
<dbReference type="EMBL" id="DXIJ01000065">
    <property type="protein sequence ID" value="HIV85837.1"/>
    <property type="molecule type" value="Genomic_DNA"/>
</dbReference>
<dbReference type="GO" id="GO:0032153">
    <property type="term" value="C:cell division site"/>
    <property type="evidence" value="ECO:0007669"/>
    <property type="project" value="UniProtKB-UniRule"/>
</dbReference>
<evidence type="ECO:0000259" key="13">
    <source>
        <dbReference type="SMART" id="SM00865"/>
    </source>
</evidence>
<dbReference type="SMART" id="SM00864">
    <property type="entry name" value="Tubulin"/>
    <property type="match status" value="1"/>
</dbReference>